<name>A0A087V1B2_STEMI</name>
<evidence type="ECO:0000313" key="3">
    <source>
        <dbReference type="Proteomes" id="UP000054359"/>
    </source>
</evidence>
<dbReference type="EMBL" id="KL820438">
    <property type="protein sequence ID" value="KFM83401.1"/>
    <property type="molecule type" value="Genomic_DNA"/>
</dbReference>
<protein>
    <submittedName>
        <fullName evidence="2">Uncharacterized protein</fullName>
    </submittedName>
</protein>
<organism evidence="2 3">
    <name type="scientific">Stegodyphus mimosarum</name>
    <name type="common">African social velvet spider</name>
    <dbReference type="NCBI Taxonomy" id="407821"/>
    <lineage>
        <taxon>Eukaryota</taxon>
        <taxon>Metazoa</taxon>
        <taxon>Ecdysozoa</taxon>
        <taxon>Arthropoda</taxon>
        <taxon>Chelicerata</taxon>
        <taxon>Arachnida</taxon>
        <taxon>Araneae</taxon>
        <taxon>Araneomorphae</taxon>
        <taxon>Entelegynae</taxon>
        <taxon>Eresoidea</taxon>
        <taxon>Eresidae</taxon>
        <taxon>Stegodyphus</taxon>
    </lineage>
</organism>
<sequence>MLMKLFFFLFRYVTIASACMATYRSGHIQPNTIAMVPTHGYVNSTNYSPDSIRWLDFVAASEDIAIQHALNGSGEHRIAGISVDGFCQATQTIYQFQGCFFHGCSSCYDGDVIHPLKGVSMATLK</sequence>
<keyword evidence="1" id="KW-0732">Signal</keyword>
<evidence type="ECO:0000313" key="2">
    <source>
        <dbReference type="EMBL" id="KFM83401.1"/>
    </source>
</evidence>
<accession>A0A087V1B2</accession>
<feature type="chain" id="PRO_5001831155" evidence="1">
    <location>
        <begin position="19"/>
        <end position="125"/>
    </location>
</feature>
<reference evidence="2 3" key="1">
    <citation type="submission" date="2013-11" db="EMBL/GenBank/DDBJ databases">
        <title>Genome sequencing of Stegodyphus mimosarum.</title>
        <authorList>
            <person name="Bechsgaard J."/>
        </authorList>
    </citation>
    <scope>NUCLEOTIDE SEQUENCE [LARGE SCALE GENOMIC DNA]</scope>
</reference>
<feature type="signal peptide" evidence="1">
    <location>
        <begin position="1"/>
        <end position="18"/>
    </location>
</feature>
<keyword evidence="3" id="KW-1185">Reference proteome</keyword>
<proteinExistence type="predicted"/>
<gene>
    <name evidence="2" type="ORF">X975_22301</name>
</gene>
<evidence type="ECO:0000256" key="1">
    <source>
        <dbReference type="SAM" id="SignalP"/>
    </source>
</evidence>
<dbReference type="Proteomes" id="UP000054359">
    <property type="component" value="Unassembled WGS sequence"/>
</dbReference>
<feature type="non-terminal residue" evidence="2">
    <location>
        <position position="125"/>
    </location>
</feature>
<dbReference type="AlphaFoldDB" id="A0A087V1B2"/>
<dbReference type="OrthoDB" id="6418652at2759"/>